<proteinExistence type="predicted"/>
<dbReference type="WBParaSite" id="Pan_g10522.t1">
    <property type="protein sequence ID" value="Pan_g10522.t1"/>
    <property type="gene ID" value="Pan_g10522"/>
</dbReference>
<sequence>MIHPINLPEELLAANPTRPTLIELRRKPRITYAPDGRRLRNGLPTTPQSPNCLWASTFVRGFVHRMAYDARAEVEETSSAESLIDIVDLQPPTEQNEGHDLRDPIVSPDVELEKFSFGKLGASATVDNSKVPDRVDPFAEYHEQAEPTGILRRSSAQFKKTTRSSIVDHDVISPILQPCCSSAELKHFPLKEFLRFDFSNTAFFHTKVSTLNVAPVSEPSDVKTSRPSMTLVPHSIGSRIWLNKPTSPRLAPRSQLCFAVKAIKVEKTTLVITMTVRNTHAQALNLETEVHVHAAHAQTIGRLALSQTYSFSLSDASEHDLSLRIELASSELVNCALRSDEYVVVTLLGVATPAEV</sequence>
<keyword evidence="1" id="KW-1185">Reference proteome</keyword>
<dbReference type="AlphaFoldDB" id="A0A7E4UMH1"/>
<organism evidence="1 2">
    <name type="scientific">Panagrellus redivivus</name>
    <name type="common">Microworm</name>
    <dbReference type="NCBI Taxonomy" id="6233"/>
    <lineage>
        <taxon>Eukaryota</taxon>
        <taxon>Metazoa</taxon>
        <taxon>Ecdysozoa</taxon>
        <taxon>Nematoda</taxon>
        <taxon>Chromadorea</taxon>
        <taxon>Rhabditida</taxon>
        <taxon>Tylenchina</taxon>
        <taxon>Panagrolaimomorpha</taxon>
        <taxon>Panagrolaimoidea</taxon>
        <taxon>Panagrolaimidae</taxon>
        <taxon>Panagrellus</taxon>
    </lineage>
</organism>
<name>A0A7E4UMH1_PANRE</name>
<protein>
    <submittedName>
        <fullName evidence="2">Uncharacterized protein</fullName>
    </submittedName>
</protein>
<dbReference type="Proteomes" id="UP000492821">
    <property type="component" value="Unassembled WGS sequence"/>
</dbReference>
<evidence type="ECO:0000313" key="2">
    <source>
        <dbReference type="WBParaSite" id="Pan_g10522.t1"/>
    </source>
</evidence>
<reference evidence="1" key="1">
    <citation type="journal article" date="2013" name="Genetics">
        <title>The draft genome and transcriptome of Panagrellus redivivus are shaped by the harsh demands of a free-living lifestyle.</title>
        <authorList>
            <person name="Srinivasan J."/>
            <person name="Dillman A.R."/>
            <person name="Macchietto M.G."/>
            <person name="Heikkinen L."/>
            <person name="Lakso M."/>
            <person name="Fracchia K.M."/>
            <person name="Antoshechkin I."/>
            <person name="Mortazavi A."/>
            <person name="Wong G."/>
            <person name="Sternberg P.W."/>
        </authorList>
    </citation>
    <scope>NUCLEOTIDE SEQUENCE [LARGE SCALE GENOMIC DNA]</scope>
    <source>
        <strain evidence="1">MT8872</strain>
    </source>
</reference>
<reference evidence="2" key="2">
    <citation type="submission" date="2020-10" db="UniProtKB">
        <authorList>
            <consortium name="WormBaseParasite"/>
        </authorList>
    </citation>
    <scope>IDENTIFICATION</scope>
</reference>
<evidence type="ECO:0000313" key="1">
    <source>
        <dbReference type="Proteomes" id="UP000492821"/>
    </source>
</evidence>
<accession>A0A7E4UMH1</accession>